<protein>
    <submittedName>
        <fullName evidence="1">Uncharacterized protein</fullName>
    </submittedName>
</protein>
<organism evidence="1">
    <name type="scientific">Streptomyces sp. SID12501</name>
    <dbReference type="NCBI Taxonomy" id="2706042"/>
    <lineage>
        <taxon>Bacteria</taxon>
        <taxon>Bacillati</taxon>
        <taxon>Actinomycetota</taxon>
        <taxon>Actinomycetes</taxon>
        <taxon>Kitasatosporales</taxon>
        <taxon>Streptomycetaceae</taxon>
        <taxon>Streptomyces</taxon>
    </lineage>
</organism>
<reference evidence="1" key="1">
    <citation type="submission" date="2020-01" db="EMBL/GenBank/DDBJ databases">
        <title>Insect and environment-associated Actinomycetes.</title>
        <authorList>
            <person name="Currrie C."/>
            <person name="Chevrette M."/>
            <person name="Carlson C."/>
            <person name="Stubbendieck R."/>
            <person name="Wendt-Pienkowski E."/>
        </authorList>
    </citation>
    <scope>NUCLEOTIDE SEQUENCE</scope>
    <source>
        <strain evidence="1">SID12501</strain>
    </source>
</reference>
<dbReference type="EMBL" id="JAAGLU010000057">
    <property type="protein sequence ID" value="NEC92100.1"/>
    <property type="molecule type" value="Genomic_DNA"/>
</dbReference>
<dbReference type="InterPro" id="IPR043746">
    <property type="entry name" value="DUF5691"/>
</dbReference>
<gene>
    <name evidence="1" type="ORF">G3I71_41445</name>
</gene>
<sequence>MNGSRASALVGSPAADAWEELVTAALLGTERRTPPGCPPGRQAPVALLDAAAVETVRRRAGLRPARAATRPEPAAA</sequence>
<dbReference type="Pfam" id="PF18944">
    <property type="entry name" value="DUF5691"/>
    <property type="match status" value="1"/>
</dbReference>
<accession>A0A6B3C7N1</accession>
<proteinExistence type="predicted"/>
<evidence type="ECO:0000313" key="1">
    <source>
        <dbReference type="EMBL" id="NEC92100.1"/>
    </source>
</evidence>
<feature type="non-terminal residue" evidence="1">
    <location>
        <position position="76"/>
    </location>
</feature>
<dbReference type="AlphaFoldDB" id="A0A6B3C7N1"/>
<name>A0A6B3C7N1_9ACTN</name>
<comment type="caution">
    <text evidence="1">The sequence shown here is derived from an EMBL/GenBank/DDBJ whole genome shotgun (WGS) entry which is preliminary data.</text>
</comment>